<dbReference type="SUPFAM" id="SSF55729">
    <property type="entry name" value="Acyl-CoA N-acyltransferases (Nat)"/>
    <property type="match status" value="1"/>
</dbReference>
<dbReference type="InterPro" id="IPR016181">
    <property type="entry name" value="Acyl_CoA_acyltransferase"/>
</dbReference>
<dbReference type="SUPFAM" id="SSF56784">
    <property type="entry name" value="HAD-like"/>
    <property type="match status" value="1"/>
</dbReference>
<dbReference type="Gene3D" id="3.40.630.30">
    <property type="match status" value="1"/>
</dbReference>
<proteinExistence type="predicted"/>
<evidence type="ECO:0008006" key="3">
    <source>
        <dbReference type="Google" id="ProtNLM"/>
    </source>
</evidence>
<keyword evidence="2" id="KW-1185">Reference proteome</keyword>
<dbReference type="EMBL" id="CP008953">
    <property type="protein sequence ID" value="AIG76779.1"/>
    <property type="molecule type" value="Genomic_DNA"/>
</dbReference>
<dbReference type="InterPro" id="IPR036412">
    <property type="entry name" value="HAD-like_sf"/>
</dbReference>
<dbReference type="Proteomes" id="UP000028492">
    <property type="component" value="Chromosome"/>
</dbReference>
<dbReference type="NCBIfam" id="TIGR01686">
    <property type="entry name" value="FkbH"/>
    <property type="match status" value="1"/>
</dbReference>
<dbReference type="HOGENOM" id="CLU_018095_1_0_11"/>
<dbReference type="STRING" id="208439.AJAP_19585"/>
<dbReference type="InterPro" id="IPR036514">
    <property type="entry name" value="SGNH_hydro_sf"/>
</dbReference>
<gene>
    <name evidence="1" type="ORF">AJAP_19585</name>
</gene>
<dbReference type="NCBIfam" id="TIGR01681">
    <property type="entry name" value="HAD-SF-IIIC"/>
    <property type="match status" value="1"/>
</dbReference>
<evidence type="ECO:0000313" key="2">
    <source>
        <dbReference type="Proteomes" id="UP000028492"/>
    </source>
</evidence>
<dbReference type="InterPro" id="IPR010033">
    <property type="entry name" value="HAD_SF_ppase_IIIC"/>
</dbReference>
<accession>A0A075UWI8</accession>
<dbReference type="InterPro" id="IPR010037">
    <property type="entry name" value="FkbH_domain"/>
</dbReference>
<dbReference type="Gene3D" id="3.40.50.1000">
    <property type="entry name" value="HAD superfamily/HAD-like"/>
    <property type="match status" value="1"/>
</dbReference>
<dbReference type="eggNOG" id="COG3882">
    <property type="taxonomic scope" value="Bacteria"/>
</dbReference>
<dbReference type="AlphaFoldDB" id="A0A075UWI8"/>
<evidence type="ECO:0000313" key="1">
    <source>
        <dbReference type="EMBL" id="AIG76779.1"/>
    </source>
</evidence>
<sequence length="612" mass="66434">MNDFTELLDGLRAAVEGRTAPAPVVRQLLSEVEDPATMRRAGHVLADLPSVVPDLRPIKVTVLATCTIGPFEHLLRAAMVAVGAQPTLLLGDYGTFDLTLAAGEIDGSPDLVACLMDERYFLPREWSAVDTEGLAAHIEARFTELRGAILACLRRTPGAFVLHTVPVPAELRDSPISWRARATAARAWHRLNADLLGLAEEDGRITVVDLAGELADVAVAARDDRLHRYADLPYTDGALLTLARRVARVAAARSGLSRKVLAVDLDNTLWGGVLGEAGEAGLQLGGLYPGNCYQDLQRAVRRLREQGVILVLASKNDAGPVDEVLTRHPEMLLRPEDFAVRAVNWSAKADNLRHAAETLNLAANAFVFMDDSPFERGHVAAELPGMAVVAADGDPAHLVRSLLRPGWFDVPELTDTDLKRPALYRSRALRTGFSTGFASSEDYLHALRTRLIAHPVTTFEIGRVAQLSARTNQFNLTGIRFDEGATTAMCADPDRLVASFAVSDRFGDEGIVGAAWIESRGRVWWVLNLVLSCRVFGRGIEFAIADWIVRRAREAGATAVAGRYVPSERNKVADGFWEKAGFTPSDEDGTYTVVPATAPTCLPTWIAYPGDE</sequence>
<reference evidence="1 2" key="1">
    <citation type="journal article" date="2014" name="J. Biotechnol.">
        <title>Complete genome sequence of the actinobacterium Amycolatopsis japonica MG417-CF17(T) (=DSM 44213T) producing (S,S)-N,N'-ethylenediaminedisuccinic acid.</title>
        <authorList>
            <person name="Stegmann E."/>
            <person name="Albersmeier A."/>
            <person name="Spohn M."/>
            <person name="Gert H."/>
            <person name="Weber T."/>
            <person name="Wohlleben W."/>
            <person name="Kalinowski J."/>
            <person name="Ruckert C."/>
        </authorList>
    </citation>
    <scope>NUCLEOTIDE SEQUENCE [LARGE SCALE GENOMIC DNA]</scope>
    <source>
        <strain evidence="2">MG417-CF17 (DSM 44213)</strain>
    </source>
</reference>
<dbReference type="InterPro" id="IPR023214">
    <property type="entry name" value="HAD_sf"/>
</dbReference>
<dbReference type="RefSeq" id="WP_051972519.1">
    <property type="nucleotide sequence ID" value="NZ_CP008953.1"/>
</dbReference>
<organism evidence="1 2">
    <name type="scientific">Amycolatopsis japonica</name>
    <dbReference type="NCBI Taxonomy" id="208439"/>
    <lineage>
        <taxon>Bacteria</taxon>
        <taxon>Bacillati</taxon>
        <taxon>Actinomycetota</taxon>
        <taxon>Actinomycetes</taxon>
        <taxon>Pseudonocardiales</taxon>
        <taxon>Pseudonocardiaceae</taxon>
        <taxon>Amycolatopsis</taxon>
        <taxon>Amycolatopsis japonica group</taxon>
    </lineage>
</organism>
<name>A0A075UWI8_9PSEU</name>
<dbReference type="Gene3D" id="3.40.50.1110">
    <property type="entry name" value="SGNH hydrolase"/>
    <property type="match status" value="1"/>
</dbReference>
<dbReference type="KEGG" id="aja:AJAP_19585"/>
<protein>
    <recommendedName>
        <fullName evidence="3">FkbH-like protein</fullName>
    </recommendedName>
</protein>